<keyword evidence="6" id="KW-0808">Transferase</keyword>
<evidence type="ECO:0000313" key="7">
    <source>
        <dbReference type="Proteomes" id="UP000324595"/>
    </source>
</evidence>
<protein>
    <submittedName>
        <fullName evidence="6">MBOAT, membrane-bound O-acyltransferase family</fullName>
    </submittedName>
</protein>
<keyword evidence="7" id="KW-1185">Reference proteome</keyword>
<evidence type="ECO:0000313" key="6">
    <source>
        <dbReference type="EMBL" id="TYP95361.1"/>
    </source>
</evidence>
<keyword evidence="4 5" id="KW-0472">Membrane</keyword>
<dbReference type="RefSeq" id="WP_148898031.1">
    <property type="nucleotide sequence ID" value="NZ_VNHY01000001.1"/>
</dbReference>
<evidence type="ECO:0000256" key="5">
    <source>
        <dbReference type="SAM" id="Phobius"/>
    </source>
</evidence>
<name>A0A5D3YS44_9BACT</name>
<dbReference type="GO" id="GO:0016020">
    <property type="term" value="C:membrane"/>
    <property type="evidence" value="ECO:0007669"/>
    <property type="project" value="UniProtKB-SubCell"/>
</dbReference>
<comment type="caution">
    <text evidence="6">The sequence shown here is derived from an EMBL/GenBank/DDBJ whole genome shotgun (WGS) entry which is preliminary data.</text>
</comment>
<dbReference type="Proteomes" id="UP000324595">
    <property type="component" value="Unassembled WGS sequence"/>
</dbReference>
<dbReference type="EMBL" id="VNHY01000001">
    <property type="protein sequence ID" value="TYP95361.1"/>
    <property type="molecule type" value="Genomic_DNA"/>
</dbReference>
<gene>
    <name evidence="6" type="ORF">LX73_0662</name>
</gene>
<accession>A0A5D3YS44</accession>
<evidence type="ECO:0000256" key="1">
    <source>
        <dbReference type="ARBA" id="ARBA00004141"/>
    </source>
</evidence>
<dbReference type="AlphaFoldDB" id="A0A5D3YS44"/>
<organism evidence="6 7">
    <name type="scientific">Fodinibius salinus</name>
    <dbReference type="NCBI Taxonomy" id="860790"/>
    <lineage>
        <taxon>Bacteria</taxon>
        <taxon>Pseudomonadati</taxon>
        <taxon>Balneolota</taxon>
        <taxon>Balneolia</taxon>
        <taxon>Balneolales</taxon>
        <taxon>Balneolaceae</taxon>
        <taxon>Fodinibius</taxon>
    </lineage>
</organism>
<evidence type="ECO:0000256" key="3">
    <source>
        <dbReference type="ARBA" id="ARBA00022989"/>
    </source>
</evidence>
<dbReference type="Pfam" id="PF03062">
    <property type="entry name" value="MBOAT"/>
    <property type="match status" value="1"/>
</dbReference>
<feature type="transmembrane region" description="Helical" evidence="5">
    <location>
        <begin position="70"/>
        <end position="91"/>
    </location>
</feature>
<keyword evidence="3 5" id="KW-1133">Transmembrane helix</keyword>
<feature type="transmembrane region" description="Helical" evidence="5">
    <location>
        <begin position="124"/>
        <end position="143"/>
    </location>
</feature>
<sequence length="150" mass="17413">MTTSKPTYREYEERRLGHSVNQLAGIASMFRRSFGSSTFAGFWRYWNPFFSYYLYYYCYKPLAKFLPRSLVVVCTFIVSGAIHDLFASIILLDGYILFSPVFAFWGLLVVIEEAFAITFSWAHFWVRVSIYAFIIIGTITMGLKIRSLLA</sequence>
<reference evidence="6 7" key="1">
    <citation type="submission" date="2019-07" db="EMBL/GenBank/DDBJ databases">
        <title>Genomic Encyclopedia of Archaeal and Bacterial Type Strains, Phase II (KMG-II): from individual species to whole genera.</title>
        <authorList>
            <person name="Goeker M."/>
        </authorList>
    </citation>
    <scope>NUCLEOTIDE SEQUENCE [LARGE SCALE GENOMIC DNA]</scope>
    <source>
        <strain evidence="6 7">DSM 21935</strain>
    </source>
</reference>
<keyword evidence="2 5" id="KW-0812">Transmembrane</keyword>
<proteinExistence type="predicted"/>
<keyword evidence="6" id="KW-0012">Acyltransferase</keyword>
<feature type="transmembrane region" description="Helical" evidence="5">
    <location>
        <begin position="97"/>
        <end position="117"/>
    </location>
</feature>
<dbReference type="OrthoDB" id="6269570at2"/>
<dbReference type="GO" id="GO:0016746">
    <property type="term" value="F:acyltransferase activity"/>
    <property type="evidence" value="ECO:0007669"/>
    <property type="project" value="UniProtKB-KW"/>
</dbReference>
<dbReference type="InterPro" id="IPR004299">
    <property type="entry name" value="MBOAT_fam"/>
</dbReference>
<evidence type="ECO:0000256" key="4">
    <source>
        <dbReference type="ARBA" id="ARBA00023136"/>
    </source>
</evidence>
<evidence type="ECO:0000256" key="2">
    <source>
        <dbReference type="ARBA" id="ARBA00022692"/>
    </source>
</evidence>
<comment type="subcellular location">
    <subcellularLocation>
        <location evidence="1">Membrane</location>
        <topology evidence="1">Multi-pass membrane protein</topology>
    </subcellularLocation>
</comment>